<evidence type="ECO:0000313" key="2">
    <source>
        <dbReference type="EMBL" id="KAJ8380573.1"/>
    </source>
</evidence>
<protein>
    <submittedName>
        <fullName evidence="2">Uncharacterized protein</fullName>
    </submittedName>
</protein>
<comment type="caution">
    <text evidence="2">The sequence shown here is derived from an EMBL/GenBank/DDBJ whole genome shotgun (WGS) entry which is preliminary data.</text>
</comment>
<reference evidence="2" key="1">
    <citation type="journal article" date="2023" name="Science">
        <title>Genome structures resolve the early diversification of teleost fishes.</title>
        <authorList>
            <person name="Parey E."/>
            <person name="Louis A."/>
            <person name="Montfort J."/>
            <person name="Bouchez O."/>
            <person name="Roques C."/>
            <person name="Iampietro C."/>
            <person name="Lluch J."/>
            <person name="Castinel A."/>
            <person name="Donnadieu C."/>
            <person name="Desvignes T."/>
            <person name="Floi Bucao C."/>
            <person name="Jouanno E."/>
            <person name="Wen M."/>
            <person name="Mejri S."/>
            <person name="Dirks R."/>
            <person name="Jansen H."/>
            <person name="Henkel C."/>
            <person name="Chen W.J."/>
            <person name="Zahm M."/>
            <person name="Cabau C."/>
            <person name="Klopp C."/>
            <person name="Thompson A.W."/>
            <person name="Robinson-Rechavi M."/>
            <person name="Braasch I."/>
            <person name="Lecointre G."/>
            <person name="Bobe J."/>
            <person name="Postlethwait J.H."/>
            <person name="Berthelot C."/>
            <person name="Roest Crollius H."/>
            <person name="Guiguen Y."/>
        </authorList>
    </citation>
    <scope>NUCLEOTIDE SEQUENCE</scope>
    <source>
        <strain evidence="2">WJC10195</strain>
    </source>
</reference>
<dbReference type="AlphaFoldDB" id="A0A9Q1GBG1"/>
<accession>A0A9Q1GBG1</accession>
<organism evidence="2 3">
    <name type="scientific">Synaphobranchus kaupii</name>
    <name type="common">Kaup's arrowtooth eel</name>
    <dbReference type="NCBI Taxonomy" id="118154"/>
    <lineage>
        <taxon>Eukaryota</taxon>
        <taxon>Metazoa</taxon>
        <taxon>Chordata</taxon>
        <taxon>Craniata</taxon>
        <taxon>Vertebrata</taxon>
        <taxon>Euteleostomi</taxon>
        <taxon>Actinopterygii</taxon>
        <taxon>Neopterygii</taxon>
        <taxon>Teleostei</taxon>
        <taxon>Anguilliformes</taxon>
        <taxon>Synaphobranchidae</taxon>
        <taxon>Synaphobranchus</taxon>
    </lineage>
</organism>
<dbReference type="EMBL" id="JAINUF010000001">
    <property type="protein sequence ID" value="KAJ8380573.1"/>
    <property type="molecule type" value="Genomic_DNA"/>
</dbReference>
<keyword evidence="3" id="KW-1185">Reference proteome</keyword>
<feature type="region of interest" description="Disordered" evidence="1">
    <location>
        <begin position="1"/>
        <end position="39"/>
    </location>
</feature>
<feature type="compositionally biased region" description="Polar residues" evidence="1">
    <location>
        <begin position="76"/>
        <end position="93"/>
    </location>
</feature>
<feature type="region of interest" description="Disordered" evidence="1">
    <location>
        <begin position="65"/>
        <end position="117"/>
    </location>
</feature>
<name>A0A9Q1GBG1_SYNKA</name>
<evidence type="ECO:0000256" key="1">
    <source>
        <dbReference type="SAM" id="MobiDB-lite"/>
    </source>
</evidence>
<feature type="compositionally biased region" description="Basic and acidic residues" evidence="1">
    <location>
        <begin position="105"/>
        <end position="114"/>
    </location>
</feature>
<dbReference type="Proteomes" id="UP001152622">
    <property type="component" value="Chromosome 1"/>
</dbReference>
<feature type="compositionally biased region" description="Basic and acidic residues" evidence="1">
    <location>
        <begin position="11"/>
        <end position="23"/>
    </location>
</feature>
<proteinExistence type="predicted"/>
<sequence>MGFAPLAHWTRPKEGEEEQRHAGNSDTNPRKPRWRQAHKPDMKKIICRFLRINPLKNRLAFPVGCTTKKKNKPGVRTTSDTKSISHEPLQSQKYPLARPAGGAGRPERQERAGDVSEGWEINKSARSLRFGISVYHGIPFIPG</sequence>
<gene>
    <name evidence="2" type="ORF">SKAU_G00013510</name>
</gene>
<evidence type="ECO:0000313" key="3">
    <source>
        <dbReference type="Proteomes" id="UP001152622"/>
    </source>
</evidence>